<reference evidence="2" key="1">
    <citation type="submission" date="2022-12" db="EMBL/GenBank/DDBJ databases">
        <title>Polyphasic identification of a Novel Hot-Spring Cyanobacterium Ocullathermofonsia sinensis gen nov. sp. nov. and Genomic Insights on its Adaptations to the Thermal Habitat.</title>
        <authorList>
            <person name="Daroch M."/>
            <person name="Tang J."/>
            <person name="Jiang Y."/>
        </authorList>
    </citation>
    <scope>NUCLEOTIDE SEQUENCE</scope>
    <source>
        <strain evidence="2">PKUAC-SCTA174</strain>
    </source>
</reference>
<dbReference type="SUPFAM" id="SSF50199">
    <property type="entry name" value="Staphylococcal nuclease"/>
    <property type="match status" value="1"/>
</dbReference>
<organism evidence="2 3">
    <name type="scientific">Thermocoleostomius sinensis A174</name>
    <dbReference type="NCBI Taxonomy" id="2016057"/>
    <lineage>
        <taxon>Bacteria</taxon>
        <taxon>Bacillati</taxon>
        <taxon>Cyanobacteriota</taxon>
        <taxon>Cyanophyceae</taxon>
        <taxon>Oculatellales</taxon>
        <taxon>Oculatellaceae</taxon>
        <taxon>Thermocoleostomius</taxon>
    </lineage>
</organism>
<dbReference type="AlphaFoldDB" id="A0A9E8ZIR0"/>
<dbReference type="InterPro" id="IPR035437">
    <property type="entry name" value="SNase_OB-fold_sf"/>
</dbReference>
<feature type="domain" description="TNase-like" evidence="1">
    <location>
        <begin position="37"/>
        <end position="167"/>
    </location>
</feature>
<dbReference type="Proteomes" id="UP001163152">
    <property type="component" value="Chromosome"/>
</dbReference>
<dbReference type="PROSITE" id="PS50830">
    <property type="entry name" value="TNASE_3"/>
    <property type="match status" value="1"/>
</dbReference>
<protein>
    <submittedName>
        <fullName evidence="2">Thermonuclease family protein</fullName>
    </submittedName>
</protein>
<accession>A0A9E8ZIR0</accession>
<sequence>MKLNFFRLFALCGLVGCCLCIVGCQRTIMPTGDWVQVTRVVSGQTIEVLDSTGGDPLQKTVRLLGIDAPDWLQQQPWSRVARQRLETLIKPDNRVLLEFDVETDRVTSNGQSLRLAYLWHHRTLLNEVLVEEGLVLARSRAPNLKYEQRLRYAQEKARLLGLGIWNPKHPMRQDPRELEKL</sequence>
<dbReference type="SMART" id="SM00318">
    <property type="entry name" value="SNc"/>
    <property type="match status" value="1"/>
</dbReference>
<evidence type="ECO:0000259" key="1">
    <source>
        <dbReference type="PROSITE" id="PS50830"/>
    </source>
</evidence>
<evidence type="ECO:0000313" key="3">
    <source>
        <dbReference type="Proteomes" id="UP001163152"/>
    </source>
</evidence>
<name>A0A9E8ZIR0_9CYAN</name>
<dbReference type="KEGG" id="tsin:OXH18_10925"/>
<evidence type="ECO:0000313" key="2">
    <source>
        <dbReference type="EMBL" id="WAL62474.1"/>
    </source>
</evidence>
<proteinExistence type="predicted"/>
<dbReference type="RefSeq" id="WP_268612814.1">
    <property type="nucleotide sequence ID" value="NZ_CP113797.1"/>
</dbReference>
<keyword evidence="3" id="KW-1185">Reference proteome</keyword>
<dbReference type="EMBL" id="CP113797">
    <property type="protein sequence ID" value="WAL62474.1"/>
    <property type="molecule type" value="Genomic_DNA"/>
</dbReference>
<dbReference type="InterPro" id="IPR016071">
    <property type="entry name" value="Staphylococal_nuclease_OB-fold"/>
</dbReference>
<gene>
    <name evidence="2" type="ORF">OXH18_10925</name>
</gene>
<dbReference type="Gene3D" id="2.40.50.90">
    <property type="match status" value="1"/>
</dbReference>
<dbReference type="Pfam" id="PF00565">
    <property type="entry name" value="SNase"/>
    <property type="match status" value="1"/>
</dbReference>